<keyword evidence="2" id="KW-1185">Reference proteome</keyword>
<dbReference type="InterPro" id="IPR019422">
    <property type="entry name" value="7TM_GPCR_serpentine_rcpt_Srh"/>
</dbReference>
<accession>A0A914P9U0</accession>
<keyword evidence="1" id="KW-1133">Transmembrane helix</keyword>
<organism evidence="2 3">
    <name type="scientific">Panagrolaimus davidi</name>
    <dbReference type="NCBI Taxonomy" id="227884"/>
    <lineage>
        <taxon>Eukaryota</taxon>
        <taxon>Metazoa</taxon>
        <taxon>Ecdysozoa</taxon>
        <taxon>Nematoda</taxon>
        <taxon>Chromadorea</taxon>
        <taxon>Rhabditida</taxon>
        <taxon>Tylenchina</taxon>
        <taxon>Panagrolaimomorpha</taxon>
        <taxon>Panagrolaimoidea</taxon>
        <taxon>Panagrolaimidae</taxon>
        <taxon>Panagrolaimus</taxon>
    </lineage>
</organism>
<evidence type="ECO:0000256" key="1">
    <source>
        <dbReference type="SAM" id="Phobius"/>
    </source>
</evidence>
<feature type="transmembrane region" description="Helical" evidence="1">
    <location>
        <begin position="50"/>
        <end position="73"/>
    </location>
</feature>
<evidence type="ECO:0000313" key="2">
    <source>
        <dbReference type="Proteomes" id="UP000887578"/>
    </source>
</evidence>
<name>A0A914P9U0_9BILA</name>
<protein>
    <submittedName>
        <fullName evidence="3">G protein-coupled receptor</fullName>
    </submittedName>
</protein>
<dbReference type="Proteomes" id="UP000887578">
    <property type="component" value="Unplaced"/>
</dbReference>
<keyword evidence="1" id="KW-0812">Transmembrane</keyword>
<dbReference type="AlphaFoldDB" id="A0A914P9U0"/>
<reference evidence="3" key="1">
    <citation type="submission" date="2022-11" db="UniProtKB">
        <authorList>
            <consortium name="WormBaseParasite"/>
        </authorList>
    </citation>
    <scope>IDENTIFICATION</scope>
</reference>
<dbReference type="Pfam" id="PF10318">
    <property type="entry name" value="7TM_GPCR_Srh"/>
    <property type="match status" value="1"/>
</dbReference>
<evidence type="ECO:0000313" key="3">
    <source>
        <dbReference type="WBParaSite" id="PDA_v2.g14831.t1"/>
    </source>
</evidence>
<proteinExistence type="predicted"/>
<feature type="transmembrane region" description="Helical" evidence="1">
    <location>
        <begin position="101"/>
        <end position="127"/>
    </location>
</feature>
<dbReference type="WBParaSite" id="PDA_v2.g14831.t1">
    <property type="protein sequence ID" value="PDA_v2.g14831.t1"/>
    <property type="gene ID" value="PDA_v2.g14831"/>
</dbReference>
<keyword evidence="1" id="KW-0472">Membrane</keyword>
<sequence>MIMYPIPMLSLYVINIDFEAGKAYAISNYPYLSNIYVPKSCNTILVNYTMYAYMISGIIEISIIYLIGILLFVKIHRKLAEVKHSLSTNTLNARKQYVRALIIQASVPLIFIVLPITGIMFTVVIGMSNAEGK</sequence>